<gene>
    <name evidence="1" type="ordered locus">Dalk_0032</name>
</gene>
<evidence type="ECO:0008006" key="3">
    <source>
        <dbReference type="Google" id="ProtNLM"/>
    </source>
</evidence>
<evidence type="ECO:0000313" key="2">
    <source>
        <dbReference type="Proteomes" id="UP000000739"/>
    </source>
</evidence>
<organism evidence="1 2">
    <name type="scientific">Desulfatibacillum aliphaticivorans</name>
    <dbReference type="NCBI Taxonomy" id="218208"/>
    <lineage>
        <taxon>Bacteria</taxon>
        <taxon>Pseudomonadati</taxon>
        <taxon>Thermodesulfobacteriota</taxon>
        <taxon>Desulfobacteria</taxon>
        <taxon>Desulfobacterales</taxon>
        <taxon>Desulfatibacillaceae</taxon>
        <taxon>Desulfatibacillum</taxon>
    </lineage>
</organism>
<reference evidence="1 2" key="1">
    <citation type="journal article" date="2012" name="Environ. Microbiol.">
        <title>The genome sequence of Desulfatibacillum alkenivorans AK-01: a blueprint for anaerobic alkane oxidation.</title>
        <authorList>
            <person name="Callaghan A.V."/>
            <person name="Morris B.E."/>
            <person name="Pereira I.A."/>
            <person name="McInerney M.J."/>
            <person name="Austin R.N."/>
            <person name="Groves J.T."/>
            <person name="Kukor J.J."/>
            <person name="Suflita J.M."/>
            <person name="Young L.Y."/>
            <person name="Zylstra G.J."/>
            <person name="Wawrik B."/>
        </authorList>
    </citation>
    <scope>NUCLEOTIDE SEQUENCE [LARGE SCALE GENOMIC DNA]</scope>
    <source>
        <strain evidence="1 2">AK-01</strain>
    </source>
</reference>
<name>B8FKC7_DESAL</name>
<evidence type="ECO:0000313" key="1">
    <source>
        <dbReference type="EMBL" id="ACL01742.1"/>
    </source>
</evidence>
<dbReference type="Proteomes" id="UP000000739">
    <property type="component" value="Chromosome"/>
</dbReference>
<sequence length="84" mass="9630">MEHYTARYVKTNSGYMGQLMEWPEVVTEGKDIEECRDMLRDALHQMILAYKELSKEMPKGNALFEQLAIEVDNVCETAGSRQAS</sequence>
<dbReference type="eggNOG" id="COG1598">
    <property type="taxonomic scope" value="Bacteria"/>
</dbReference>
<dbReference type="RefSeq" id="WP_012609182.1">
    <property type="nucleotide sequence ID" value="NC_011768.1"/>
</dbReference>
<protein>
    <recommendedName>
        <fullName evidence="3">Type II toxin-antitoxin system HicB family antitoxin</fullName>
    </recommendedName>
</protein>
<dbReference type="EMBL" id="CP001322">
    <property type="protein sequence ID" value="ACL01742.1"/>
    <property type="molecule type" value="Genomic_DNA"/>
</dbReference>
<proteinExistence type="predicted"/>
<dbReference type="Gene3D" id="3.30.160.250">
    <property type="match status" value="1"/>
</dbReference>
<dbReference type="Pfam" id="PF21748">
    <property type="entry name" value="UPF0150"/>
    <property type="match status" value="1"/>
</dbReference>
<dbReference type="InterPro" id="IPR035069">
    <property type="entry name" value="TTHA1013/TTHA0281-like"/>
</dbReference>
<dbReference type="KEGG" id="dal:Dalk_0032"/>
<dbReference type="InterPro" id="IPR049389">
    <property type="entry name" value="TTHA0281-like"/>
</dbReference>
<dbReference type="SUPFAM" id="SSF143100">
    <property type="entry name" value="TTHA1013/TTHA0281-like"/>
    <property type="match status" value="1"/>
</dbReference>
<keyword evidence="2" id="KW-1185">Reference proteome</keyword>
<dbReference type="AlphaFoldDB" id="B8FKC7"/>
<accession>B8FKC7</accession>
<dbReference type="HOGENOM" id="CLU_182997_0_0_7"/>